<protein>
    <submittedName>
        <fullName evidence="2">Uncharacterized protein</fullName>
    </submittedName>
</protein>
<accession>A0A645EK69</accession>
<reference evidence="2" key="1">
    <citation type="submission" date="2019-08" db="EMBL/GenBank/DDBJ databases">
        <authorList>
            <person name="Kucharzyk K."/>
            <person name="Murdoch R.W."/>
            <person name="Higgins S."/>
            <person name="Loffler F."/>
        </authorList>
    </citation>
    <scope>NUCLEOTIDE SEQUENCE</scope>
</reference>
<organism evidence="2">
    <name type="scientific">bioreactor metagenome</name>
    <dbReference type="NCBI Taxonomy" id="1076179"/>
    <lineage>
        <taxon>unclassified sequences</taxon>
        <taxon>metagenomes</taxon>
        <taxon>ecological metagenomes</taxon>
    </lineage>
</organism>
<feature type="region of interest" description="Disordered" evidence="1">
    <location>
        <begin position="132"/>
        <end position="168"/>
    </location>
</feature>
<comment type="caution">
    <text evidence="2">The sequence shown here is derived from an EMBL/GenBank/DDBJ whole genome shotgun (WGS) entry which is preliminary data.</text>
</comment>
<dbReference type="EMBL" id="VSSQ01047140">
    <property type="protein sequence ID" value="MPN01114.1"/>
    <property type="molecule type" value="Genomic_DNA"/>
</dbReference>
<proteinExistence type="predicted"/>
<sequence>MNMPWRLRGPACYSALPDGIIFPEVYFCRMHEPAVLRRYIIESSSPLEGVDQDGFNQNSFSVHVPAAVFIGCQQPGHDAGTAQLFNANACGDGDSADDCRADLTAHHNAHGDANAHAAAGCGRQRRGCAPPAGPFAGTGVPGRQGGWHLRQADQGSAGRVPAAQQAVR</sequence>
<name>A0A645EK69_9ZZZZ</name>
<evidence type="ECO:0000313" key="2">
    <source>
        <dbReference type="EMBL" id="MPN01114.1"/>
    </source>
</evidence>
<dbReference type="AlphaFoldDB" id="A0A645EK69"/>
<evidence type="ECO:0000256" key="1">
    <source>
        <dbReference type="SAM" id="MobiDB-lite"/>
    </source>
</evidence>
<gene>
    <name evidence="2" type="ORF">SDC9_148317</name>
</gene>